<keyword evidence="2" id="KW-1185">Reference proteome</keyword>
<gene>
    <name evidence="1" type="ORF">P8X34_10985</name>
</gene>
<reference evidence="1 2" key="1">
    <citation type="submission" date="2023-03" db="EMBL/GenBank/DDBJ databases">
        <title>Speciation in Pyrococcus: adaptation to high temperature as a mechanism.</title>
        <authorList>
            <person name="Gu J."/>
        </authorList>
    </citation>
    <scope>NUCLEOTIDE SEQUENCE [LARGE SCALE GENOMIC DNA]</scope>
    <source>
        <strain evidence="1 2">LMOA34</strain>
    </source>
</reference>
<accession>A0ABV4T6A6</accession>
<dbReference type="EMBL" id="JARRIG010000007">
    <property type="protein sequence ID" value="MFA4805251.1"/>
    <property type="molecule type" value="Genomic_DNA"/>
</dbReference>
<protein>
    <submittedName>
        <fullName evidence="1">Uncharacterized protein</fullName>
    </submittedName>
</protein>
<name>A0ABV4T6A6_9EURY</name>
<sequence>MEEVIRALQELGVEVVEAIELPEKIAVFVELGHVEDPLEELLKIKRRLREVDRELAKMVVLLPAD</sequence>
<evidence type="ECO:0000313" key="2">
    <source>
        <dbReference type="Proteomes" id="UP001571980"/>
    </source>
</evidence>
<organism evidence="1 2">
    <name type="scientific">Pyrococcus kukulkanii</name>
    <dbReference type="NCBI Taxonomy" id="1609559"/>
    <lineage>
        <taxon>Archaea</taxon>
        <taxon>Methanobacteriati</taxon>
        <taxon>Methanobacteriota</taxon>
        <taxon>Thermococci</taxon>
        <taxon>Thermococcales</taxon>
        <taxon>Thermococcaceae</taxon>
        <taxon>Pyrococcus</taxon>
    </lineage>
</organism>
<dbReference type="RefSeq" id="WP_372824728.1">
    <property type="nucleotide sequence ID" value="NZ_JARRID010000006.1"/>
</dbReference>
<dbReference type="Proteomes" id="UP001571980">
    <property type="component" value="Unassembled WGS sequence"/>
</dbReference>
<evidence type="ECO:0000313" key="1">
    <source>
        <dbReference type="EMBL" id="MFA4805251.1"/>
    </source>
</evidence>
<comment type="caution">
    <text evidence="1">The sequence shown here is derived from an EMBL/GenBank/DDBJ whole genome shotgun (WGS) entry which is preliminary data.</text>
</comment>
<proteinExistence type="predicted"/>